<dbReference type="AlphaFoldDB" id="A0A7X0BQY1"/>
<dbReference type="Proteomes" id="UP000557193">
    <property type="component" value="Unassembled WGS sequence"/>
</dbReference>
<gene>
    <name evidence="3" type="ORF">HNP49_001404</name>
</gene>
<evidence type="ECO:0000259" key="2">
    <source>
        <dbReference type="Pfam" id="PF13372"/>
    </source>
</evidence>
<sequence length="427" mass="46635">MRLHTLSVLSLAVCGAFSSVTMAAEDLANLVNYGKVSVDARYRYENVDQDNALNNANAQTLRTRIGVQSGKWYGLSGLVEADNVSRIGDSSFNSTRNGQKDFSVVADPDGSEINQALLRYDFKQGNVVAGRQRINLDNQRFVGGVAWRQNEQTYDGALAQIKPLTGMTLTYSYIDNINTIFGPDDNRFDNKTNPANIEGHSHLFNAQYILMRDRRGAPQLTLTGYSYLLGLDNIATTAAAPLGSLASRTNGVRAAGAIGPVSLVGEYAQQQDYADNPMDLDSDYYLAELGYTWQNIVFKGGYEVLGGDDGVGNRAFQTPLATKHAFQGWADVFLTTPADGIEDAYVGVTAPLWGGQLQAWYHDFEAEQGSDSYGDEIDVSYGHPIPGVPGLVGLVKYASYDADTPLLRGNVANVDTDKFWLQLQYTY</sequence>
<dbReference type="InterPro" id="IPR025388">
    <property type="entry name" value="Alginate_export_dom"/>
</dbReference>
<evidence type="ECO:0000313" key="3">
    <source>
        <dbReference type="EMBL" id="MBB6341247.1"/>
    </source>
</evidence>
<evidence type="ECO:0000313" key="4">
    <source>
        <dbReference type="Proteomes" id="UP000557193"/>
    </source>
</evidence>
<evidence type="ECO:0000256" key="1">
    <source>
        <dbReference type="SAM" id="SignalP"/>
    </source>
</evidence>
<dbReference type="RefSeq" id="WP_184681837.1">
    <property type="nucleotide sequence ID" value="NZ_JACHLL010000002.1"/>
</dbReference>
<keyword evidence="4" id="KW-1185">Reference proteome</keyword>
<feature type="signal peptide" evidence="1">
    <location>
        <begin position="1"/>
        <end position="23"/>
    </location>
</feature>
<accession>A0A7X0BQY1</accession>
<dbReference type="Pfam" id="PF13372">
    <property type="entry name" value="Alginate_exp"/>
    <property type="match status" value="1"/>
</dbReference>
<keyword evidence="1" id="KW-0732">Signal</keyword>
<comment type="caution">
    <text evidence="3">The sequence shown here is derived from an EMBL/GenBank/DDBJ whole genome shotgun (WGS) entry which is preliminary data.</text>
</comment>
<feature type="domain" description="Alginate export" evidence="2">
    <location>
        <begin position="94"/>
        <end position="297"/>
    </location>
</feature>
<protein>
    <recommendedName>
        <fullName evidence="2">Alginate export domain-containing protein</fullName>
    </recommendedName>
</protein>
<name>A0A7X0BQY1_9PSED</name>
<dbReference type="EMBL" id="JACHLL010000002">
    <property type="protein sequence ID" value="MBB6341247.1"/>
    <property type="molecule type" value="Genomic_DNA"/>
</dbReference>
<organism evidence="3 4">
    <name type="scientific">Pseudomonas fluvialis</name>
    <dbReference type="NCBI Taxonomy" id="1793966"/>
    <lineage>
        <taxon>Bacteria</taxon>
        <taxon>Pseudomonadati</taxon>
        <taxon>Pseudomonadota</taxon>
        <taxon>Gammaproteobacteria</taxon>
        <taxon>Pseudomonadales</taxon>
        <taxon>Pseudomonadaceae</taxon>
        <taxon>Pseudomonas</taxon>
    </lineage>
</organism>
<feature type="chain" id="PRO_5030946137" description="Alginate export domain-containing protein" evidence="1">
    <location>
        <begin position="24"/>
        <end position="427"/>
    </location>
</feature>
<dbReference type="Gene3D" id="2.40.160.10">
    <property type="entry name" value="Porin"/>
    <property type="match status" value="1"/>
</dbReference>
<reference evidence="3 4" key="1">
    <citation type="submission" date="2020-08" db="EMBL/GenBank/DDBJ databases">
        <title>Functional genomics of gut bacteria from endangered species of beetles.</title>
        <authorList>
            <person name="Carlos-Shanley C."/>
        </authorList>
    </citation>
    <scope>NUCLEOTIDE SEQUENCE [LARGE SCALE GENOMIC DNA]</scope>
    <source>
        <strain evidence="3 4">S00202</strain>
    </source>
</reference>
<dbReference type="InterPro" id="IPR023614">
    <property type="entry name" value="Porin_dom_sf"/>
</dbReference>
<proteinExistence type="predicted"/>